<dbReference type="NCBIfam" id="TIGR00180">
    <property type="entry name" value="parB_part"/>
    <property type="match status" value="1"/>
</dbReference>
<feature type="domain" description="ParB-like N-terminal" evidence="2">
    <location>
        <begin position="8"/>
        <end position="99"/>
    </location>
</feature>
<dbReference type="Pfam" id="PF02195">
    <property type="entry name" value="ParB_N"/>
    <property type="match status" value="1"/>
</dbReference>
<dbReference type="Proteomes" id="UP000187404">
    <property type="component" value="Unassembled WGS sequence"/>
</dbReference>
<gene>
    <name evidence="3" type="ORF">BHK98_03975</name>
</gene>
<dbReference type="Gene3D" id="3.90.1530.30">
    <property type="match status" value="1"/>
</dbReference>
<organism evidence="3 4">
    <name type="scientific">Hornefia porci</name>
    <dbReference type="NCBI Taxonomy" id="2652292"/>
    <lineage>
        <taxon>Bacteria</taxon>
        <taxon>Bacillati</taxon>
        <taxon>Bacillota</taxon>
        <taxon>Clostridia</taxon>
        <taxon>Peptostreptococcales</taxon>
        <taxon>Anaerovoracaceae</taxon>
        <taxon>Hornefia</taxon>
    </lineage>
</organism>
<evidence type="ECO:0000256" key="1">
    <source>
        <dbReference type="ARBA" id="ARBA00006295"/>
    </source>
</evidence>
<dbReference type="PANTHER" id="PTHR33375">
    <property type="entry name" value="CHROMOSOME-PARTITIONING PROTEIN PARB-RELATED"/>
    <property type="match status" value="1"/>
</dbReference>
<dbReference type="PANTHER" id="PTHR33375:SF1">
    <property type="entry name" value="CHROMOSOME-PARTITIONING PROTEIN PARB-RELATED"/>
    <property type="match status" value="1"/>
</dbReference>
<comment type="caution">
    <text evidence="3">The sequence shown here is derived from an EMBL/GenBank/DDBJ whole genome shotgun (WGS) entry which is preliminary data.</text>
</comment>
<dbReference type="Gene3D" id="1.10.10.2830">
    <property type="match status" value="1"/>
</dbReference>
<dbReference type="InterPro" id="IPR004437">
    <property type="entry name" value="ParB/RepB/Spo0J"/>
</dbReference>
<dbReference type="EMBL" id="MJIE01000001">
    <property type="protein sequence ID" value="OLR55295.1"/>
    <property type="molecule type" value="Genomic_DNA"/>
</dbReference>
<dbReference type="SUPFAM" id="SSF110849">
    <property type="entry name" value="ParB/Sulfiredoxin"/>
    <property type="match status" value="1"/>
</dbReference>
<evidence type="ECO:0000259" key="2">
    <source>
        <dbReference type="SMART" id="SM00470"/>
    </source>
</evidence>
<reference evidence="3 4" key="1">
    <citation type="journal article" date="2016" name="Appl. Environ. Microbiol.">
        <title>Function and Phylogeny of Bacterial Butyryl Coenzyme A:Acetate Transferases and Their Diversity in the Proximal Colon of Swine.</title>
        <authorList>
            <person name="Trachsel J."/>
            <person name="Bayles D.O."/>
            <person name="Looft T."/>
            <person name="Levine U.Y."/>
            <person name="Allen H.K."/>
        </authorList>
    </citation>
    <scope>NUCLEOTIDE SEQUENCE [LARGE SCALE GENOMIC DNA]</scope>
    <source>
        <strain evidence="3 4">68-3-10</strain>
    </source>
</reference>
<dbReference type="InterPro" id="IPR003115">
    <property type="entry name" value="ParB_N"/>
</dbReference>
<dbReference type="STRING" id="1261640.BHK98_03975"/>
<keyword evidence="4" id="KW-1185">Reference proteome</keyword>
<dbReference type="RefSeq" id="WP_075712290.1">
    <property type="nucleotide sequence ID" value="NZ_MJIE01000001.1"/>
</dbReference>
<dbReference type="InterPro" id="IPR036086">
    <property type="entry name" value="ParB/Sulfiredoxin_sf"/>
</dbReference>
<proteinExistence type="inferred from homology"/>
<dbReference type="GO" id="GO:0003677">
    <property type="term" value="F:DNA binding"/>
    <property type="evidence" value="ECO:0007669"/>
    <property type="project" value="InterPro"/>
</dbReference>
<dbReference type="OrthoDB" id="9802051at2"/>
<protein>
    <recommendedName>
        <fullName evidence="2">ParB-like N-terminal domain-containing protein</fullName>
    </recommendedName>
</protein>
<sequence length="452" mass="52213">MDTIGTVHMLWTNQLIPNPDNPRKDLGDIGELEKSIRKNGIMQNLTVVPADDDMNEFVVLIGHRRLEAAKAAGICKVPCVIAEGLTREEQLAIMLEENMQRNDLTVLEQAESFQMMIELGNTIESLTEKTGFSESTIRHRLKIAELDSEMLRKREEDPDLQLSLTDLYELEKIKSLETRNSVLGAAISGEDLRRRARNAAAQEKVDEAFERCAAIMQQAGLKPAGKDVKSWSAGLDRVWSDELNNPELIRMLKDKLEELDTETKYIYLRDYGRIFIMKKKKPQKHEMTEEEKRRKELDKRRKAFVEIQKAYDRRRHDFILNELQGSKLTEEQKQEIMTRAIEILLRYGQGTSITAAETAAYVEEIDRWKVTDEQKEATLNMEPWVVILAAADYDMSLYSGMYRMIIQYNGEINTKLAEEIKEIYNLLTKYGYEMEPEEKAMLDGMHELYGEG</sequence>
<dbReference type="InterPro" id="IPR050336">
    <property type="entry name" value="Chromosome_partition/occlusion"/>
</dbReference>
<name>A0A1Q9JGI5_9FIRM</name>
<dbReference type="GO" id="GO:0007059">
    <property type="term" value="P:chromosome segregation"/>
    <property type="evidence" value="ECO:0007669"/>
    <property type="project" value="TreeGrafter"/>
</dbReference>
<evidence type="ECO:0000313" key="4">
    <source>
        <dbReference type="Proteomes" id="UP000187404"/>
    </source>
</evidence>
<dbReference type="AlphaFoldDB" id="A0A1Q9JGI5"/>
<dbReference type="GO" id="GO:0005694">
    <property type="term" value="C:chromosome"/>
    <property type="evidence" value="ECO:0007669"/>
    <property type="project" value="TreeGrafter"/>
</dbReference>
<accession>A0A1Q9JGI5</accession>
<comment type="similarity">
    <text evidence="1">Belongs to the ParB family.</text>
</comment>
<dbReference type="SMART" id="SM00470">
    <property type="entry name" value="ParB"/>
    <property type="match status" value="1"/>
</dbReference>
<evidence type="ECO:0000313" key="3">
    <source>
        <dbReference type="EMBL" id="OLR55295.1"/>
    </source>
</evidence>